<keyword evidence="2" id="KW-1185">Reference proteome</keyword>
<name>A0ABW8NFC1_9GAMM</name>
<keyword evidence="1" id="KW-0255">Endonuclease</keyword>
<accession>A0ABW8NFC1</accession>
<evidence type="ECO:0000313" key="1">
    <source>
        <dbReference type="EMBL" id="MFK4751622.1"/>
    </source>
</evidence>
<comment type="caution">
    <text evidence="1">The sequence shown here is derived from an EMBL/GenBank/DDBJ whole genome shotgun (WGS) entry which is preliminary data.</text>
</comment>
<dbReference type="InterPro" id="IPR013467">
    <property type="entry name" value="HNH78-like"/>
</dbReference>
<sequence length="257" mass="29020">MKKVLKGIEPPLLARYRHKNPTGSWDMFKNSRARRQQLKQQIIADQSGLCVYCEIDLKEQDSHGNADYRVEHYHPKSDMTAGHNWALDWQNLLGCCHGGSRPDVTDAAHRYTSPDCSCDIPKGSQNLDSVILNPHQMPAFPPIFAFDRTTGEPSVDKVNCSIAGIDPIKAQATIRELRLDAKRLNSLRQTVLNKLNADVRNLLQRNSELSVGEALDRLAATYLQKNSKHHWPPFFSAIRSYLGSSAEKHLRSMDYNG</sequence>
<dbReference type="NCBIfam" id="TIGR02646">
    <property type="entry name" value="retron system putative HNH endonuclease"/>
    <property type="match status" value="1"/>
</dbReference>
<dbReference type="EMBL" id="JBBKTX010000004">
    <property type="protein sequence ID" value="MFK4751622.1"/>
    <property type="molecule type" value="Genomic_DNA"/>
</dbReference>
<dbReference type="Gene3D" id="1.10.30.50">
    <property type="match status" value="1"/>
</dbReference>
<keyword evidence="1" id="KW-0540">Nuclease</keyword>
<evidence type="ECO:0000313" key="2">
    <source>
        <dbReference type="Proteomes" id="UP001620597"/>
    </source>
</evidence>
<protein>
    <submittedName>
        <fullName evidence="1">Retron system putative HNH endonuclease</fullName>
    </submittedName>
</protein>
<organism evidence="1 2">
    <name type="scientific">Oceanobacter antarcticus</name>
    <dbReference type="NCBI Taxonomy" id="3133425"/>
    <lineage>
        <taxon>Bacteria</taxon>
        <taxon>Pseudomonadati</taxon>
        <taxon>Pseudomonadota</taxon>
        <taxon>Gammaproteobacteria</taxon>
        <taxon>Oceanospirillales</taxon>
        <taxon>Oceanospirillaceae</taxon>
        <taxon>Oceanobacter</taxon>
    </lineage>
</organism>
<proteinExistence type="predicted"/>
<dbReference type="GO" id="GO:0004519">
    <property type="term" value="F:endonuclease activity"/>
    <property type="evidence" value="ECO:0007669"/>
    <property type="project" value="UniProtKB-KW"/>
</dbReference>
<dbReference type="RefSeq" id="WP_416205039.1">
    <property type="nucleotide sequence ID" value="NZ_JBBKTX010000004.1"/>
</dbReference>
<keyword evidence="1" id="KW-0378">Hydrolase</keyword>
<reference evidence="1 2" key="1">
    <citation type="submission" date="2024-03" db="EMBL/GenBank/DDBJ databases">
        <title>High-quality draft genome sequence of Oceanobacter sp. wDCs-4.</title>
        <authorList>
            <person name="Dong C."/>
        </authorList>
    </citation>
    <scope>NUCLEOTIDE SEQUENCE [LARGE SCALE GENOMIC DNA]</scope>
    <source>
        <strain evidence="2">wDCs-4</strain>
    </source>
</reference>
<gene>
    <name evidence="1" type="ORF">WG929_04275</name>
</gene>
<dbReference type="Proteomes" id="UP001620597">
    <property type="component" value="Unassembled WGS sequence"/>
</dbReference>